<dbReference type="AlphaFoldDB" id="X1GMV2"/>
<dbReference type="Gene3D" id="1.25.10.10">
    <property type="entry name" value="Leucine-rich Repeat Variant"/>
    <property type="match status" value="1"/>
</dbReference>
<organism evidence="1">
    <name type="scientific">marine sediment metagenome</name>
    <dbReference type="NCBI Taxonomy" id="412755"/>
    <lineage>
        <taxon>unclassified sequences</taxon>
        <taxon>metagenomes</taxon>
        <taxon>ecological metagenomes</taxon>
    </lineage>
</organism>
<dbReference type="InterPro" id="IPR016024">
    <property type="entry name" value="ARM-type_fold"/>
</dbReference>
<dbReference type="SUPFAM" id="SSF48371">
    <property type="entry name" value="ARM repeat"/>
    <property type="match status" value="1"/>
</dbReference>
<protein>
    <recommendedName>
        <fullName evidence="2">HEAT repeat domain-containing protein</fullName>
    </recommendedName>
</protein>
<proteinExistence type="predicted"/>
<accession>X1GMV2</accession>
<dbReference type="InterPro" id="IPR011989">
    <property type="entry name" value="ARM-like"/>
</dbReference>
<dbReference type="Pfam" id="PF13646">
    <property type="entry name" value="HEAT_2"/>
    <property type="match status" value="1"/>
</dbReference>
<dbReference type="EMBL" id="BARU01025230">
    <property type="protein sequence ID" value="GAH58487.1"/>
    <property type="molecule type" value="Genomic_DNA"/>
</dbReference>
<sequence length="274" mass="31747">DPGDQLKKVLKFKKEQIGLKELLFKEFSDSGNWDKLIYDSLLAYVLDLSVSETQIEIQEQSVVLDSSKGVKETKEAETDKEKVVYPPALINLFDQVNLKFKEEKKVSFDFWDGTRLFLQSSAWFSETHSEKVFENHEINLAYIQRKKWEISDSERLFLIRSFISDFYNHRPGWYWLRDSNEDGINNLLKSLLTHDSNVSVRRGAINLLANTCYKAHRDVIEKGLNDSDENVIVGTISLLRNSKNSKYIDLLDPLTNHNNGRIREAAIEGKIELL</sequence>
<gene>
    <name evidence="1" type="ORF">S03H2_40669</name>
</gene>
<evidence type="ECO:0008006" key="2">
    <source>
        <dbReference type="Google" id="ProtNLM"/>
    </source>
</evidence>
<reference evidence="1" key="1">
    <citation type="journal article" date="2014" name="Front. Microbiol.">
        <title>High frequency of phylogenetically diverse reductive dehalogenase-homologous genes in deep subseafloor sedimentary metagenomes.</title>
        <authorList>
            <person name="Kawai M."/>
            <person name="Futagami T."/>
            <person name="Toyoda A."/>
            <person name="Takaki Y."/>
            <person name="Nishi S."/>
            <person name="Hori S."/>
            <person name="Arai W."/>
            <person name="Tsubouchi T."/>
            <person name="Morono Y."/>
            <person name="Uchiyama I."/>
            <person name="Ito T."/>
            <person name="Fujiyama A."/>
            <person name="Inagaki F."/>
            <person name="Takami H."/>
        </authorList>
    </citation>
    <scope>NUCLEOTIDE SEQUENCE</scope>
    <source>
        <strain evidence="1">Expedition CK06-06</strain>
    </source>
</reference>
<comment type="caution">
    <text evidence="1">The sequence shown here is derived from an EMBL/GenBank/DDBJ whole genome shotgun (WGS) entry which is preliminary data.</text>
</comment>
<name>X1GMV2_9ZZZZ</name>
<evidence type="ECO:0000313" key="1">
    <source>
        <dbReference type="EMBL" id="GAH58487.1"/>
    </source>
</evidence>
<feature type="non-terminal residue" evidence="1">
    <location>
        <position position="1"/>
    </location>
</feature>
<feature type="non-terminal residue" evidence="1">
    <location>
        <position position="274"/>
    </location>
</feature>